<name>A0ABT1QPY2_9GAMM</name>
<comment type="caution">
    <text evidence="2">Lacks conserved residue(s) required for the propagation of feature annotation.</text>
</comment>
<feature type="binding site" evidence="2">
    <location>
        <begin position="116"/>
        <end position="119"/>
    </location>
    <ligand>
        <name>ATP</name>
        <dbReference type="ChEBI" id="CHEBI:30616"/>
    </ligand>
</feature>
<keyword evidence="2" id="KW-0547">Nucleotide-binding</keyword>
<feature type="binding site" evidence="2">
    <location>
        <position position="55"/>
    </location>
    <ligand>
        <name>ATP</name>
        <dbReference type="ChEBI" id="CHEBI:30616"/>
    </ligand>
</feature>
<comment type="pathway">
    <text evidence="2">Cofactor biosynthesis; biotin biosynthesis; biotin from 7,8-diaminononanoate: step 1/2.</text>
</comment>
<reference evidence="3" key="1">
    <citation type="submission" date="2022-07" db="EMBL/GenBank/DDBJ databases">
        <title>Tahibacter sp., a new gammaproteobacterium isolated from the silt sample collected at pig farm.</title>
        <authorList>
            <person name="Chen H."/>
        </authorList>
    </citation>
    <scope>NUCLEOTIDE SEQUENCE</scope>
    <source>
        <strain evidence="3">P2K</strain>
    </source>
</reference>
<evidence type="ECO:0000313" key="3">
    <source>
        <dbReference type="EMBL" id="MCQ4164337.1"/>
    </source>
</evidence>
<comment type="catalytic activity">
    <reaction evidence="2">
        <text>(7R,8S)-7,8-diammoniononanoate + CO2 + ATP = (4R,5S)-dethiobiotin + ADP + phosphate + 3 H(+)</text>
        <dbReference type="Rhea" id="RHEA:15805"/>
        <dbReference type="ChEBI" id="CHEBI:15378"/>
        <dbReference type="ChEBI" id="CHEBI:16526"/>
        <dbReference type="ChEBI" id="CHEBI:30616"/>
        <dbReference type="ChEBI" id="CHEBI:43474"/>
        <dbReference type="ChEBI" id="CHEBI:149469"/>
        <dbReference type="ChEBI" id="CHEBI:149473"/>
        <dbReference type="ChEBI" id="CHEBI:456216"/>
        <dbReference type="EC" id="6.3.3.3"/>
    </reaction>
</comment>
<dbReference type="EMBL" id="JANFQO010000004">
    <property type="protein sequence ID" value="MCQ4164337.1"/>
    <property type="molecule type" value="Genomic_DNA"/>
</dbReference>
<accession>A0ABT1QPY2</accession>
<dbReference type="PIRSF" id="PIRSF006755">
    <property type="entry name" value="DTB_synth"/>
    <property type="match status" value="1"/>
</dbReference>
<keyword evidence="2" id="KW-0067">ATP-binding</keyword>
<evidence type="ECO:0000313" key="4">
    <source>
        <dbReference type="Proteomes" id="UP001165498"/>
    </source>
</evidence>
<comment type="function">
    <text evidence="2">Catalyzes a mechanistically unusual reaction, the ATP-dependent insertion of CO2 between the N7 and N8 nitrogen atoms of 7,8-diaminopelargonic acid (DAPA, also called 7,8-diammoniononanoate) to form a ureido ring.</text>
</comment>
<comment type="subcellular location">
    <subcellularLocation>
        <location evidence="2">Cytoplasm</location>
    </subcellularLocation>
</comment>
<gene>
    <name evidence="2 3" type="primary">bioD</name>
    <name evidence="3" type="ORF">NM961_06390</name>
</gene>
<feature type="binding site" evidence="2">
    <location>
        <position position="116"/>
    </location>
    <ligand>
        <name>Mg(2+)</name>
        <dbReference type="ChEBI" id="CHEBI:18420"/>
    </ligand>
</feature>
<dbReference type="PANTHER" id="PTHR43210">
    <property type="entry name" value="DETHIOBIOTIN SYNTHETASE"/>
    <property type="match status" value="1"/>
</dbReference>
<sequence length="226" mass="23025">MPQGIFITGTDTGVGKTQVSAALLRALVAGGCRAVGMKPVASGCEFSPGGWSNEDARALIEASHPQPAYADCNPYALHDAVAPHLAAAAQGVEIELGPIRAGYAALAASADFIVVEGAGGWAVPLSPRLMQADIPRALGLDVVLVVGLRLGCINHALLSAAAIRADGCRLRGWIGNAIDPAQPLQRENIATLRERLDADCLGLLGYNPPDPAAALAAAAAGLRAQS</sequence>
<dbReference type="CDD" id="cd03109">
    <property type="entry name" value="DTBS"/>
    <property type="match status" value="1"/>
</dbReference>
<dbReference type="HAMAP" id="MF_00336">
    <property type="entry name" value="BioD"/>
    <property type="match status" value="1"/>
</dbReference>
<keyword evidence="2 3" id="KW-0436">Ligase</keyword>
<keyword evidence="2" id="KW-0963">Cytoplasm</keyword>
<dbReference type="Gene3D" id="3.40.50.300">
    <property type="entry name" value="P-loop containing nucleotide triphosphate hydrolases"/>
    <property type="match status" value="1"/>
</dbReference>
<proteinExistence type="inferred from homology"/>
<organism evidence="3 4">
    <name type="scientific">Tahibacter harae</name>
    <dbReference type="NCBI Taxonomy" id="2963937"/>
    <lineage>
        <taxon>Bacteria</taxon>
        <taxon>Pseudomonadati</taxon>
        <taxon>Pseudomonadota</taxon>
        <taxon>Gammaproteobacteria</taxon>
        <taxon>Lysobacterales</taxon>
        <taxon>Rhodanobacteraceae</taxon>
        <taxon>Tahibacter</taxon>
    </lineage>
</organism>
<keyword evidence="2" id="KW-0460">Magnesium</keyword>
<evidence type="ECO:0000256" key="1">
    <source>
        <dbReference type="ARBA" id="ARBA00022756"/>
    </source>
</evidence>
<dbReference type="RefSeq" id="WP_255913081.1">
    <property type="nucleotide sequence ID" value="NZ_JANFQO010000004.1"/>
</dbReference>
<feature type="binding site" evidence="2">
    <location>
        <position position="42"/>
    </location>
    <ligand>
        <name>substrate</name>
    </ligand>
</feature>
<dbReference type="Proteomes" id="UP001165498">
    <property type="component" value="Unassembled WGS sequence"/>
</dbReference>
<dbReference type="GO" id="GO:0004141">
    <property type="term" value="F:dethiobiotin synthase activity"/>
    <property type="evidence" value="ECO:0007669"/>
    <property type="project" value="UniProtKB-EC"/>
</dbReference>
<dbReference type="SUPFAM" id="SSF52540">
    <property type="entry name" value="P-loop containing nucleoside triphosphate hydrolases"/>
    <property type="match status" value="1"/>
</dbReference>
<feature type="binding site" evidence="2">
    <location>
        <position position="17"/>
    </location>
    <ligand>
        <name>Mg(2+)</name>
        <dbReference type="ChEBI" id="CHEBI:18420"/>
    </ligand>
</feature>
<comment type="caution">
    <text evidence="3">The sequence shown here is derived from an EMBL/GenBank/DDBJ whole genome shotgun (WGS) entry which is preliminary data.</text>
</comment>
<evidence type="ECO:0000256" key="2">
    <source>
        <dbReference type="HAMAP-Rule" id="MF_00336"/>
    </source>
</evidence>
<feature type="active site" evidence="2">
    <location>
        <position position="38"/>
    </location>
</feature>
<dbReference type="NCBIfam" id="TIGR00347">
    <property type="entry name" value="bioD"/>
    <property type="match status" value="1"/>
</dbReference>
<feature type="binding site" evidence="2">
    <location>
        <position position="55"/>
    </location>
    <ligand>
        <name>Mg(2+)</name>
        <dbReference type="ChEBI" id="CHEBI:18420"/>
    </ligand>
</feature>
<dbReference type="PANTHER" id="PTHR43210:SF5">
    <property type="entry name" value="DETHIOBIOTIN SYNTHETASE"/>
    <property type="match status" value="1"/>
</dbReference>
<keyword evidence="1 2" id="KW-0093">Biotin biosynthesis</keyword>
<comment type="cofactor">
    <cofactor evidence="2">
        <name>Mg(2+)</name>
        <dbReference type="ChEBI" id="CHEBI:18420"/>
    </cofactor>
</comment>
<keyword evidence="4" id="KW-1185">Reference proteome</keyword>
<dbReference type="InterPro" id="IPR004472">
    <property type="entry name" value="DTB_synth_BioD"/>
</dbReference>
<dbReference type="InterPro" id="IPR027417">
    <property type="entry name" value="P-loop_NTPase"/>
</dbReference>
<comment type="similarity">
    <text evidence="2">Belongs to the dethiobiotin synthetase family.</text>
</comment>
<dbReference type="Pfam" id="PF13500">
    <property type="entry name" value="AAA_26"/>
    <property type="match status" value="1"/>
</dbReference>
<keyword evidence="2" id="KW-0479">Metal-binding</keyword>
<comment type="subunit">
    <text evidence="2">Homodimer.</text>
</comment>
<dbReference type="EC" id="6.3.3.3" evidence="2"/>
<protein>
    <recommendedName>
        <fullName evidence="2">ATP-dependent dethiobiotin synthetase BioD</fullName>
        <ecNumber evidence="2">6.3.3.3</ecNumber>
    </recommendedName>
    <alternativeName>
        <fullName evidence="2">DTB synthetase</fullName>
        <shortName evidence="2">DTBS</shortName>
    </alternativeName>
    <alternativeName>
        <fullName evidence="2">Dethiobiotin synthase</fullName>
    </alternativeName>
</protein>